<dbReference type="EMBL" id="DTMF01000322">
    <property type="protein sequence ID" value="HGF35365.1"/>
    <property type="molecule type" value="Genomic_DNA"/>
</dbReference>
<reference evidence="1" key="1">
    <citation type="journal article" date="2020" name="mSystems">
        <title>Genome- and Community-Level Interaction Insights into Carbon Utilization and Element Cycling Functions of Hydrothermarchaeota in Hydrothermal Sediment.</title>
        <authorList>
            <person name="Zhou Z."/>
            <person name="Liu Y."/>
            <person name="Xu W."/>
            <person name="Pan J."/>
            <person name="Luo Z.H."/>
            <person name="Li M."/>
        </authorList>
    </citation>
    <scope>NUCLEOTIDE SEQUENCE [LARGE SCALE GENOMIC DNA]</scope>
    <source>
        <strain evidence="1">SpSt-897</strain>
    </source>
</reference>
<accession>A0A7C3Z3S0</accession>
<dbReference type="AlphaFoldDB" id="A0A7C3Z3S0"/>
<name>A0A7C3Z3S0_9BACT</name>
<evidence type="ECO:0000313" key="1">
    <source>
        <dbReference type="EMBL" id="HGF35365.1"/>
    </source>
</evidence>
<sequence length="62" mass="7628">MAEPRCRSCFLRARYDKKPQSWLGRLWKWHANWCPGWKSYLKSLPDQERKALAEKYDLPKFR</sequence>
<gene>
    <name evidence="1" type="ORF">ENW96_13470</name>
</gene>
<comment type="caution">
    <text evidence="1">The sequence shown here is derived from an EMBL/GenBank/DDBJ whole genome shotgun (WGS) entry which is preliminary data.</text>
</comment>
<organism evidence="1">
    <name type="scientific">Desulfobacca acetoxidans</name>
    <dbReference type="NCBI Taxonomy" id="60893"/>
    <lineage>
        <taxon>Bacteria</taxon>
        <taxon>Pseudomonadati</taxon>
        <taxon>Thermodesulfobacteriota</taxon>
        <taxon>Desulfobaccia</taxon>
        <taxon>Desulfobaccales</taxon>
        <taxon>Desulfobaccaceae</taxon>
        <taxon>Desulfobacca</taxon>
    </lineage>
</organism>
<proteinExistence type="predicted"/>
<protein>
    <submittedName>
        <fullName evidence="1">Uncharacterized protein</fullName>
    </submittedName>
</protein>